<dbReference type="RefSeq" id="WP_173271240.1">
    <property type="nucleotide sequence ID" value="NZ_JABMKV010000002.1"/>
</dbReference>
<accession>A0ABX2DFN1</accession>
<name>A0ABX2DFN1_9SPHI</name>
<sequence>MKLKNKRIYIQKLLAVAMLWVFSLAITPWSALHHHAQVVDTIAEKHCTHKLHIKTQQDTCLICAAHFEKNYTINTTTHITYLTSKLMPKNIAVVTSSYAELISTSLRGPPNLS</sequence>
<proteinExistence type="predicted"/>
<protein>
    <recommendedName>
        <fullName evidence="3">Secreted protein</fullName>
    </recommendedName>
</protein>
<dbReference type="Proteomes" id="UP000762110">
    <property type="component" value="Unassembled WGS sequence"/>
</dbReference>
<evidence type="ECO:0008006" key="3">
    <source>
        <dbReference type="Google" id="ProtNLM"/>
    </source>
</evidence>
<organism evidence="1 2">
    <name type="scientific">Pedobacter boryungensis</name>
    <dbReference type="NCBI Taxonomy" id="869962"/>
    <lineage>
        <taxon>Bacteria</taxon>
        <taxon>Pseudomonadati</taxon>
        <taxon>Bacteroidota</taxon>
        <taxon>Sphingobacteriia</taxon>
        <taxon>Sphingobacteriales</taxon>
        <taxon>Sphingobacteriaceae</taxon>
        <taxon>Pedobacter</taxon>
    </lineage>
</organism>
<keyword evidence="2" id="KW-1185">Reference proteome</keyword>
<evidence type="ECO:0000313" key="2">
    <source>
        <dbReference type="Proteomes" id="UP000762110"/>
    </source>
</evidence>
<gene>
    <name evidence="1" type="ORF">HQN85_08595</name>
</gene>
<evidence type="ECO:0000313" key="1">
    <source>
        <dbReference type="EMBL" id="NQX31781.1"/>
    </source>
</evidence>
<comment type="caution">
    <text evidence="1">The sequence shown here is derived from an EMBL/GenBank/DDBJ whole genome shotgun (WGS) entry which is preliminary data.</text>
</comment>
<reference evidence="1 2" key="1">
    <citation type="submission" date="2020-05" db="EMBL/GenBank/DDBJ databases">
        <title>Description of Pedobacter foliorum sp. nov.</title>
        <authorList>
            <person name="Qi S."/>
            <person name="Carlier A."/>
            <person name="Cnockaert M."/>
            <person name="Vandamme P."/>
        </authorList>
    </citation>
    <scope>NUCLEOTIDE SEQUENCE [LARGE SCALE GENOMIC DNA]</scope>
    <source>
        <strain evidence="1 2">LMG 31300</strain>
    </source>
</reference>
<dbReference type="EMBL" id="JABMKV010000002">
    <property type="protein sequence ID" value="NQX31781.1"/>
    <property type="molecule type" value="Genomic_DNA"/>
</dbReference>